<dbReference type="AlphaFoldDB" id="A0A232LQI9"/>
<protein>
    <submittedName>
        <fullName evidence="1">Uncharacterized protein</fullName>
    </submittedName>
</protein>
<proteinExistence type="predicted"/>
<reference evidence="1 2" key="1">
    <citation type="journal article" date="2015" name="Environ. Microbiol.">
        <title>Metagenome sequence of Elaphomyces granulatus from sporocarp tissue reveals Ascomycota ectomycorrhizal fingerprints of genome expansion and a Proteobacteria-rich microbiome.</title>
        <authorList>
            <person name="Quandt C.A."/>
            <person name="Kohler A."/>
            <person name="Hesse C.N."/>
            <person name="Sharpton T.J."/>
            <person name="Martin F."/>
            <person name="Spatafora J.W."/>
        </authorList>
    </citation>
    <scope>NUCLEOTIDE SEQUENCE [LARGE SCALE GENOMIC DNA]</scope>
    <source>
        <strain evidence="1 2">OSC145934</strain>
    </source>
</reference>
<organism evidence="1 2">
    <name type="scientific">Elaphomyces granulatus</name>
    <dbReference type="NCBI Taxonomy" id="519963"/>
    <lineage>
        <taxon>Eukaryota</taxon>
        <taxon>Fungi</taxon>
        <taxon>Dikarya</taxon>
        <taxon>Ascomycota</taxon>
        <taxon>Pezizomycotina</taxon>
        <taxon>Eurotiomycetes</taxon>
        <taxon>Eurotiomycetidae</taxon>
        <taxon>Eurotiales</taxon>
        <taxon>Elaphomycetaceae</taxon>
        <taxon>Elaphomyces</taxon>
    </lineage>
</organism>
<keyword evidence="2" id="KW-1185">Reference proteome</keyword>
<evidence type="ECO:0000313" key="1">
    <source>
        <dbReference type="EMBL" id="OXV06067.1"/>
    </source>
</evidence>
<dbReference type="Proteomes" id="UP000243515">
    <property type="component" value="Unassembled WGS sequence"/>
</dbReference>
<dbReference type="OrthoDB" id="3508621at2759"/>
<accession>A0A232LQI9</accession>
<sequence length="90" mass="10361">MQEVSEMVAWIKEEGDLSNRRLLVSQDFDEIYLTFADYGKEWLGYIKETGKAAGFLTMKRYGPWHIDNPEDVSVVCQIILAFVIRAKDGN</sequence>
<dbReference type="EMBL" id="NPHW01006163">
    <property type="protein sequence ID" value="OXV06067.1"/>
    <property type="molecule type" value="Genomic_DNA"/>
</dbReference>
<gene>
    <name evidence="1" type="ORF">Egran_06165</name>
</gene>
<name>A0A232LQI9_9EURO</name>
<evidence type="ECO:0000313" key="2">
    <source>
        <dbReference type="Proteomes" id="UP000243515"/>
    </source>
</evidence>
<comment type="caution">
    <text evidence="1">The sequence shown here is derived from an EMBL/GenBank/DDBJ whole genome shotgun (WGS) entry which is preliminary data.</text>
</comment>